<proteinExistence type="predicted"/>
<comment type="caution">
    <text evidence="1">The sequence shown here is derived from an EMBL/GenBank/DDBJ whole genome shotgun (WGS) entry which is preliminary data.</text>
</comment>
<evidence type="ECO:0000313" key="1">
    <source>
        <dbReference type="EMBL" id="PMC10704.1"/>
    </source>
</evidence>
<dbReference type="AlphaFoldDB" id="A0A2N6Q6T6"/>
<accession>A0A2N6Q6T6</accession>
<protein>
    <submittedName>
        <fullName evidence="1">Uncharacterized protein</fullName>
    </submittedName>
</protein>
<dbReference type="EMBL" id="PNGI01000006">
    <property type="protein sequence ID" value="PMC10704.1"/>
    <property type="molecule type" value="Genomic_DNA"/>
</dbReference>
<sequence>MEVNGIEFTKQDEKDCKNLRMALTKAMLDNIEDMKLIVIVNSLSDFLSAMSEAMEQCGIGKDKFIDFVMNNAKYLNALKDRKRNK</sequence>
<reference evidence="1 2" key="1">
    <citation type="submission" date="2017-09" db="EMBL/GenBank/DDBJ databases">
        <title>Bacterial strain isolated from the female urinary microbiota.</title>
        <authorList>
            <person name="Thomas-White K."/>
            <person name="Kumar N."/>
            <person name="Forster S."/>
            <person name="Putonti C."/>
            <person name="Lawley T."/>
            <person name="Wolfe A.J."/>
        </authorList>
    </citation>
    <scope>NUCLEOTIDE SEQUENCE [LARGE SCALE GENOMIC DNA]</scope>
    <source>
        <strain evidence="1 2">UMB0818</strain>
    </source>
</reference>
<dbReference type="RefSeq" id="WP_102188079.1">
    <property type="nucleotide sequence ID" value="NZ_PNGI01000006.1"/>
</dbReference>
<organism evidence="1 2">
    <name type="scientific">Hoylesella timonensis</name>
    <dbReference type="NCBI Taxonomy" id="386414"/>
    <lineage>
        <taxon>Bacteria</taxon>
        <taxon>Pseudomonadati</taxon>
        <taxon>Bacteroidota</taxon>
        <taxon>Bacteroidia</taxon>
        <taxon>Bacteroidales</taxon>
        <taxon>Prevotellaceae</taxon>
        <taxon>Hoylesella</taxon>
    </lineage>
</organism>
<evidence type="ECO:0000313" key="2">
    <source>
        <dbReference type="Proteomes" id="UP000235661"/>
    </source>
</evidence>
<name>A0A2N6Q6T6_9BACT</name>
<dbReference type="Proteomes" id="UP000235661">
    <property type="component" value="Unassembled WGS sequence"/>
</dbReference>
<gene>
    <name evidence="1" type="ORF">CJ232_04185</name>
</gene>